<evidence type="ECO:0000256" key="6">
    <source>
        <dbReference type="ARBA" id="ARBA00007064"/>
    </source>
</evidence>
<dbReference type="InterPro" id="IPR014729">
    <property type="entry name" value="Rossmann-like_a/b/a_fold"/>
</dbReference>
<dbReference type="FunFam" id="3.40.50.620:FF:000101">
    <property type="entry name" value="Nicotinamide-nucleotide adenylyltransferase"/>
    <property type="match status" value="1"/>
</dbReference>
<reference evidence="24" key="2">
    <citation type="journal article" date="2007" name="PLoS Biol.">
        <title>Survey sequencing and comparative analysis of the elephant shark (Callorhinchus milii) genome.</title>
        <authorList>
            <person name="Venkatesh B."/>
            <person name="Kirkness E.F."/>
            <person name="Loh Y.H."/>
            <person name="Halpern A.L."/>
            <person name="Lee A.P."/>
            <person name="Johnson J."/>
            <person name="Dandona N."/>
            <person name="Viswanathan L.D."/>
            <person name="Tay A."/>
            <person name="Venter J.C."/>
            <person name="Strausberg R.L."/>
            <person name="Brenner S."/>
        </authorList>
    </citation>
    <scope>NUCLEOTIDE SEQUENCE [LARGE SCALE GENOMIC DNA]</scope>
</reference>
<comment type="pathway">
    <text evidence="5">Cofactor biosynthesis; NAD(+) biosynthesis; deamido-NAD(+) from nicotinate D-ribonucleotide: step 1/1.</text>
</comment>
<dbReference type="NCBIfam" id="TIGR00482">
    <property type="entry name" value="nicotinate (nicotinamide) nucleotide adenylyltransferase"/>
    <property type="match status" value="1"/>
</dbReference>
<dbReference type="GO" id="GO:0009435">
    <property type="term" value="P:NAD+ biosynthetic process"/>
    <property type="evidence" value="ECO:0007669"/>
    <property type="project" value="UniProtKB-UniPathway"/>
</dbReference>
<comment type="subcellular location">
    <subcellularLocation>
        <location evidence="3">Nucleus</location>
    </subcellularLocation>
</comment>
<dbReference type="EC" id="2.7.7.18" evidence="20"/>
<evidence type="ECO:0000256" key="19">
    <source>
        <dbReference type="ARBA" id="ARBA00064648"/>
    </source>
</evidence>
<dbReference type="UniPathway" id="UPA00253">
    <property type="reaction ID" value="UER00332"/>
</dbReference>
<dbReference type="GeneTree" id="ENSGT00950000183179"/>
<dbReference type="InterPro" id="IPR004821">
    <property type="entry name" value="Cyt_trans-like"/>
</dbReference>
<accession>A0A4W3H6W2</accession>
<evidence type="ECO:0000256" key="18">
    <source>
        <dbReference type="ARBA" id="ARBA00048969"/>
    </source>
</evidence>
<dbReference type="AlphaFoldDB" id="A0A4W3H6W2"/>
<proteinExistence type="inferred from homology"/>
<dbReference type="InParanoid" id="A0A4W3H6W2"/>
<evidence type="ECO:0000256" key="4">
    <source>
        <dbReference type="ARBA" id="ARBA00004658"/>
    </source>
</evidence>
<feature type="domain" description="Cytidyltransferase-like" evidence="22">
    <location>
        <begin position="58"/>
        <end position="263"/>
    </location>
</feature>
<sequence length="313" mass="35927">MGLSQNLKRKQFTVVLMQFGLLRLGERGQHSQIVFQSLLSASAMENPEKRVEVVLLSCGSFNPITNMHLRMFELARDYLQGTGKYTVIKGIISPVGDAYKKKGLIESHHRLTMATLATDSSDWVTVDPWEMNQKEWVETVKVLRHHHENLRNLSNAEKSSARCKRGKKRKKEEKECSLETKDCPEVMLLCGADVLATFAVPNLWTTEDLEEIVGKFSLVCISRTGNKPEDFVYGSDLLWRHRQNIHLVTEWIGNDISATKVRRALRRGESVRYLLPDPVVQYLQKHHLYDQESEDKNDGVVLEPLRRNAKETK</sequence>
<comment type="catalytic activity">
    <reaction evidence="17">
        <text>nicotinate beta-D-ribonucleotide + ATP + H(+) = deamido-NAD(+) + diphosphate</text>
        <dbReference type="Rhea" id="RHEA:22860"/>
        <dbReference type="ChEBI" id="CHEBI:15378"/>
        <dbReference type="ChEBI" id="CHEBI:30616"/>
        <dbReference type="ChEBI" id="CHEBI:33019"/>
        <dbReference type="ChEBI" id="CHEBI:57502"/>
        <dbReference type="ChEBI" id="CHEBI:58437"/>
        <dbReference type="EC" id="2.7.7.18"/>
    </reaction>
    <physiologicalReaction direction="left-to-right" evidence="17">
        <dbReference type="Rhea" id="RHEA:22861"/>
    </physiologicalReaction>
    <physiologicalReaction direction="right-to-left" evidence="17">
        <dbReference type="Rhea" id="RHEA:22862"/>
    </physiologicalReaction>
</comment>
<dbReference type="CDD" id="cd09286">
    <property type="entry name" value="NMNAT_Eukarya"/>
    <property type="match status" value="1"/>
</dbReference>
<protein>
    <recommendedName>
        <fullName evidence="20">Nicotinamide-nucleotide adenylyltransferase</fullName>
        <ecNumber evidence="20">2.7.7.1</ecNumber>
        <ecNumber evidence="20">2.7.7.18</ecNumber>
    </recommendedName>
</protein>
<evidence type="ECO:0000256" key="2">
    <source>
        <dbReference type="ARBA" id="ARBA00001947"/>
    </source>
</evidence>
<evidence type="ECO:0000259" key="22">
    <source>
        <dbReference type="Pfam" id="PF01467"/>
    </source>
</evidence>
<dbReference type="Pfam" id="PF01467">
    <property type="entry name" value="CTP_transf_like"/>
    <property type="match status" value="1"/>
</dbReference>
<keyword evidence="11 20" id="KW-0547">Nucleotide-binding</keyword>
<keyword evidence="9 20" id="KW-0808">Transferase</keyword>
<evidence type="ECO:0000256" key="9">
    <source>
        <dbReference type="ARBA" id="ARBA00022679"/>
    </source>
</evidence>
<dbReference type="GO" id="GO:0004515">
    <property type="term" value="F:nicotinate-nucleotide adenylyltransferase activity"/>
    <property type="evidence" value="ECO:0007669"/>
    <property type="project" value="UniProtKB-EC"/>
</dbReference>
<dbReference type="PANTHER" id="PTHR12039:SF21">
    <property type="entry name" value="NICOTINAMIDE_NICOTINIC ACID MONONUCLEOTIDE ADENYLYLTRANSFERASE 1"/>
    <property type="match status" value="1"/>
</dbReference>
<organism evidence="23 24">
    <name type="scientific">Callorhinchus milii</name>
    <name type="common">Ghost shark</name>
    <dbReference type="NCBI Taxonomy" id="7868"/>
    <lineage>
        <taxon>Eukaryota</taxon>
        <taxon>Metazoa</taxon>
        <taxon>Chordata</taxon>
        <taxon>Craniata</taxon>
        <taxon>Vertebrata</taxon>
        <taxon>Chondrichthyes</taxon>
        <taxon>Holocephali</taxon>
        <taxon>Chimaeriformes</taxon>
        <taxon>Callorhinchidae</taxon>
        <taxon>Callorhinchus</taxon>
    </lineage>
</organism>
<keyword evidence="24" id="KW-1185">Reference proteome</keyword>
<evidence type="ECO:0000256" key="16">
    <source>
        <dbReference type="ARBA" id="ARBA00023242"/>
    </source>
</evidence>
<dbReference type="GO" id="GO:0000309">
    <property type="term" value="F:nicotinamide-nucleotide adenylyltransferase activity"/>
    <property type="evidence" value="ECO:0007669"/>
    <property type="project" value="UniProtKB-EC"/>
</dbReference>
<dbReference type="Gene3D" id="3.40.50.620">
    <property type="entry name" value="HUPs"/>
    <property type="match status" value="1"/>
</dbReference>
<evidence type="ECO:0000256" key="21">
    <source>
        <dbReference type="SAM" id="MobiDB-lite"/>
    </source>
</evidence>
<dbReference type="GO" id="GO:0005524">
    <property type="term" value="F:ATP binding"/>
    <property type="evidence" value="ECO:0007669"/>
    <property type="project" value="UniProtKB-KW"/>
</dbReference>
<dbReference type="SUPFAM" id="SSF52374">
    <property type="entry name" value="Nucleotidylyl transferase"/>
    <property type="match status" value="1"/>
</dbReference>
<comment type="subunit">
    <text evidence="19">Homohexamer. Interacts with ADPRT/PARP1.</text>
</comment>
<dbReference type="STRING" id="7868.ENSCMIP00000010917"/>
<keyword evidence="15 20" id="KW-0520">NAD</keyword>
<reference evidence="24" key="1">
    <citation type="journal article" date="2006" name="Science">
        <title>Ancient noncoding elements conserved in the human genome.</title>
        <authorList>
            <person name="Venkatesh B."/>
            <person name="Kirkness E.F."/>
            <person name="Loh Y.H."/>
            <person name="Halpern A.L."/>
            <person name="Lee A.P."/>
            <person name="Johnson J."/>
            <person name="Dandona N."/>
            <person name="Viswanathan L.D."/>
            <person name="Tay A."/>
            <person name="Venter J.C."/>
            <person name="Strausberg R.L."/>
            <person name="Brenner S."/>
        </authorList>
    </citation>
    <scope>NUCLEOTIDE SEQUENCE [LARGE SCALE GENOMIC DNA]</scope>
</reference>
<keyword evidence="13 20" id="KW-0067">ATP-binding</keyword>
<feature type="region of interest" description="Disordered" evidence="21">
    <location>
        <begin position="294"/>
        <end position="313"/>
    </location>
</feature>
<evidence type="ECO:0000313" key="23">
    <source>
        <dbReference type="Ensembl" id="ENSCMIP00000010917.1"/>
    </source>
</evidence>
<dbReference type="InterPro" id="IPR045094">
    <property type="entry name" value="NMNAT_euk"/>
</dbReference>
<evidence type="ECO:0000256" key="15">
    <source>
        <dbReference type="ARBA" id="ARBA00023027"/>
    </source>
</evidence>
<evidence type="ECO:0000313" key="24">
    <source>
        <dbReference type="Proteomes" id="UP000314986"/>
    </source>
</evidence>
<comment type="pathway">
    <text evidence="4 20">Cofactor biosynthesis; NAD(+) biosynthesis; NAD(+) from nicotinamide D-ribonucleotide: step 1/1.</text>
</comment>
<gene>
    <name evidence="23" type="primary">LOC103184238</name>
</gene>
<keyword evidence="14" id="KW-0460">Magnesium</keyword>
<comment type="catalytic activity">
    <reaction evidence="18">
        <text>beta-nicotinamide D-ribonucleotide + ATP + H(+) = diphosphate + NAD(+)</text>
        <dbReference type="Rhea" id="RHEA:21360"/>
        <dbReference type="ChEBI" id="CHEBI:14649"/>
        <dbReference type="ChEBI" id="CHEBI:15378"/>
        <dbReference type="ChEBI" id="CHEBI:30616"/>
        <dbReference type="ChEBI" id="CHEBI:33019"/>
        <dbReference type="ChEBI" id="CHEBI:57540"/>
        <dbReference type="EC" id="2.7.7.1"/>
    </reaction>
    <physiologicalReaction direction="left-to-right" evidence="18">
        <dbReference type="Rhea" id="RHEA:21361"/>
    </physiologicalReaction>
    <physiologicalReaction direction="right-to-left" evidence="18">
        <dbReference type="Rhea" id="RHEA:21362"/>
    </physiologicalReaction>
</comment>
<keyword evidence="7" id="KW-0597">Phosphoprotein</keyword>
<comment type="cofactor">
    <cofactor evidence="2">
        <name>Zn(2+)</name>
        <dbReference type="ChEBI" id="CHEBI:29105"/>
    </cofactor>
</comment>
<evidence type="ECO:0000256" key="14">
    <source>
        <dbReference type="ARBA" id="ARBA00022842"/>
    </source>
</evidence>
<keyword evidence="10 20" id="KW-0548">Nucleotidyltransferase</keyword>
<evidence type="ECO:0000256" key="17">
    <source>
        <dbReference type="ARBA" id="ARBA00048514"/>
    </source>
</evidence>
<dbReference type="GO" id="GO:0005634">
    <property type="term" value="C:nucleus"/>
    <property type="evidence" value="ECO:0007669"/>
    <property type="project" value="UniProtKB-SubCell"/>
</dbReference>
<reference evidence="23" key="4">
    <citation type="submission" date="2025-08" db="UniProtKB">
        <authorList>
            <consortium name="Ensembl"/>
        </authorList>
    </citation>
    <scope>IDENTIFICATION</scope>
</reference>
<dbReference type="Ensembl" id="ENSCMIT00000011195.1">
    <property type="protein sequence ID" value="ENSCMIP00000010917.1"/>
    <property type="gene ID" value="ENSCMIG00000005743.1"/>
</dbReference>
<dbReference type="EC" id="2.7.7.1" evidence="20"/>
<dbReference type="InterPro" id="IPR005248">
    <property type="entry name" value="NadD/NMNAT"/>
</dbReference>
<dbReference type="PANTHER" id="PTHR12039">
    <property type="entry name" value="NICOTINAMIDE MONONUCLEOTIDE ADENYLYLTRANSFERASE"/>
    <property type="match status" value="1"/>
</dbReference>
<dbReference type="OMA" id="HIVHEWI"/>
<keyword evidence="16" id="KW-0539">Nucleus</keyword>
<evidence type="ECO:0000256" key="20">
    <source>
        <dbReference type="RuleBase" id="RU362021"/>
    </source>
</evidence>
<reference evidence="24" key="3">
    <citation type="journal article" date="2014" name="Nature">
        <title>Elephant shark genome provides unique insights into gnathostome evolution.</title>
        <authorList>
            <consortium name="International Elephant Shark Genome Sequencing Consortium"/>
            <person name="Venkatesh B."/>
            <person name="Lee A.P."/>
            <person name="Ravi V."/>
            <person name="Maurya A.K."/>
            <person name="Lian M.M."/>
            <person name="Swann J.B."/>
            <person name="Ohta Y."/>
            <person name="Flajnik M.F."/>
            <person name="Sutoh Y."/>
            <person name="Kasahara M."/>
            <person name="Hoon S."/>
            <person name="Gangu V."/>
            <person name="Roy S.W."/>
            <person name="Irimia M."/>
            <person name="Korzh V."/>
            <person name="Kondrychyn I."/>
            <person name="Lim Z.W."/>
            <person name="Tay B.H."/>
            <person name="Tohari S."/>
            <person name="Kong K.W."/>
            <person name="Ho S."/>
            <person name="Lorente-Galdos B."/>
            <person name="Quilez J."/>
            <person name="Marques-Bonet T."/>
            <person name="Raney B.J."/>
            <person name="Ingham P.W."/>
            <person name="Tay A."/>
            <person name="Hillier L.W."/>
            <person name="Minx P."/>
            <person name="Boehm T."/>
            <person name="Wilson R.K."/>
            <person name="Brenner S."/>
            <person name="Warren W.C."/>
        </authorList>
    </citation>
    <scope>NUCLEOTIDE SEQUENCE [LARGE SCALE GENOMIC DNA]</scope>
</reference>
<reference evidence="23" key="5">
    <citation type="submission" date="2025-09" db="UniProtKB">
        <authorList>
            <consortium name="Ensembl"/>
        </authorList>
    </citation>
    <scope>IDENTIFICATION</scope>
</reference>
<comment type="similarity">
    <text evidence="6 20">Belongs to the eukaryotic NMN adenylyltransferase family.</text>
</comment>
<evidence type="ECO:0000256" key="5">
    <source>
        <dbReference type="ARBA" id="ARBA00005019"/>
    </source>
</evidence>
<comment type="cofactor">
    <cofactor evidence="1">
        <name>Mg(2+)</name>
        <dbReference type="ChEBI" id="CHEBI:18420"/>
    </cofactor>
</comment>
<evidence type="ECO:0000256" key="8">
    <source>
        <dbReference type="ARBA" id="ARBA00022642"/>
    </source>
</evidence>
<keyword evidence="12" id="KW-0862">Zinc</keyword>
<evidence type="ECO:0000256" key="11">
    <source>
        <dbReference type="ARBA" id="ARBA00022741"/>
    </source>
</evidence>
<evidence type="ECO:0000256" key="10">
    <source>
        <dbReference type="ARBA" id="ARBA00022695"/>
    </source>
</evidence>
<dbReference type="InterPro" id="IPR051182">
    <property type="entry name" value="Euk_NMN_adenylyltrnsfrase"/>
</dbReference>
<evidence type="ECO:0000256" key="3">
    <source>
        <dbReference type="ARBA" id="ARBA00004123"/>
    </source>
</evidence>
<name>A0A4W3H6W2_CALMI</name>
<keyword evidence="8 20" id="KW-0662">Pyridine nucleotide biosynthesis</keyword>
<evidence type="ECO:0000256" key="13">
    <source>
        <dbReference type="ARBA" id="ARBA00022840"/>
    </source>
</evidence>
<dbReference type="Proteomes" id="UP000314986">
    <property type="component" value="Unassembled WGS sequence"/>
</dbReference>
<evidence type="ECO:0000256" key="1">
    <source>
        <dbReference type="ARBA" id="ARBA00001946"/>
    </source>
</evidence>
<evidence type="ECO:0000256" key="12">
    <source>
        <dbReference type="ARBA" id="ARBA00022833"/>
    </source>
</evidence>
<evidence type="ECO:0000256" key="7">
    <source>
        <dbReference type="ARBA" id="ARBA00022553"/>
    </source>
</evidence>